<gene>
    <name evidence="11" type="ORF">A2773_02350</name>
</gene>
<evidence type="ECO:0000256" key="3">
    <source>
        <dbReference type="ARBA" id="ARBA00022723"/>
    </source>
</evidence>
<dbReference type="Pfam" id="PF14572">
    <property type="entry name" value="Pribosyl_synth"/>
    <property type="match status" value="1"/>
</dbReference>
<dbReference type="CDD" id="cd06223">
    <property type="entry name" value="PRTases_typeI"/>
    <property type="match status" value="1"/>
</dbReference>
<evidence type="ECO:0000256" key="4">
    <source>
        <dbReference type="ARBA" id="ARBA00022727"/>
    </source>
</evidence>
<accession>A0A1F5ZQJ2</accession>
<proteinExistence type="predicted"/>
<feature type="domain" description="Ribose-phosphate pyrophosphokinase N-terminal" evidence="10">
    <location>
        <begin position="4"/>
        <end position="117"/>
    </location>
</feature>
<evidence type="ECO:0000256" key="2">
    <source>
        <dbReference type="ARBA" id="ARBA00022679"/>
    </source>
</evidence>
<evidence type="ECO:0000256" key="6">
    <source>
        <dbReference type="ARBA" id="ARBA00022777"/>
    </source>
</evidence>
<comment type="catalytic activity">
    <reaction evidence="9">
        <text>D-ribose 5-phosphate + ATP = 5-phospho-alpha-D-ribose 1-diphosphate + AMP + H(+)</text>
        <dbReference type="Rhea" id="RHEA:15609"/>
        <dbReference type="ChEBI" id="CHEBI:15378"/>
        <dbReference type="ChEBI" id="CHEBI:30616"/>
        <dbReference type="ChEBI" id="CHEBI:58017"/>
        <dbReference type="ChEBI" id="CHEBI:78346"/>
        <dbReference type="ChEBI" id="CHEBI:456215"/>
        <dbReference type="EC" id="2.7.6.1"/>
    </reaction>
</comment>
<dbReference type="EC" id="2.7.6.1" evidence="1"/>
<dbReference type="Pfam" id="PF13793">
    <property type="entry name" value="Pribosyltran_N"/>
    <property type="match status" value="1"/>
</dbReference>
<dbReference type="FunFam" id="3.40.50.2020:FF:000007">
    <property type="entry name" value="Ribose-phosphate pyrophosphokinase"/>
    <property type="match status" value="1"/>
</dbReference>
<name>A0A1F5ZQJ2_9BACT</name>
<dbReference type="GO" id="GO:0016301">
    <property type="term" value="F:kinase activity"/>
    <property type="evidence" value="ECO:0007669"/>
    <property type="project" value="UniProtKB-KW"/>
</dbReference>
<comment type="caution">
    <text evidence="11">The sequence shown here is derived from an EMBL/GenBank/DDBJ whole genome shotgun (WGS) entry which is preliminary data.</text>
</comment>
<keyword evidence="6" id="KW-0418">Kinase</keyword>
<keyword evidence="2" id="KW-0808">Transferase</keyword>
<evidence type="ECO:0000313" key="12">
    <source>
        <dbReference type="Proteomes" id="UP000177383"/>
    </source>
</evidence>
<dbReference type="PANTHER" id="PTHR10210">
    <property type="entry name" value="RIBOSE-PHOSPHATE DIPHOSPHOKINASE FAMILY MEMBER"/>
    <property type="match status" value="1"/>
</dbReference>
<dbReference type="GO" id="GO:0000287">
    <property type="term" value="F:magnesium ion binding"/>
    <property type="evidence" value="ECO:0007669"/>
    <property type="project" value="InterPro"/>
</dbReference>
<dbReference type="InterPro" id="IPR029057">
    <property type="entry name" value="PRTase-like"/>
</dbReference>
<evidence type="ECO:0000256" key="7">
    <source>
        <dbReference type="ARBA" id="ARBA00022840"/>
    </source>
</evidence>
<evidence type="ECO:0000256" key="5">
    <source>
        <dbReference type="ARBA" id="ARBA00022741"/>
    </source>
</evidence>
<dbReference type="InterPro" id="IPR029099">
    <property type="entry name" value="Pribosyltran_N"/>
</dbReference>
<dbReference type="STRING" id="1798375.A2773_02350"/>
<evidence type="ECO:0000313" key="11">
    <source>
        <dbReference type="EMBL" id="OGG14605.1"/>
    </source>
</evidence>
<dbReference type="Proteomes" id="UP000177383">
    <property type="component" value="Unassembled WGS sequence"/>
</dbReference>
<keyword evidence="5" id="KW-0547">Nucleotide-binding</keyword>
<protein>
    <recommendedName>
        <fullName evidence="1">ribose-phosphate diphosphokinase</fullName>
        <ecNumber evidence="1">2.7.6.1</ecNumber>
    </recommendedName>
</protein>
<evidence type="ECO:0000259" key="10">
    <source>
        <dbReference type="Pfam" id="PF13793"/>
    </source>
</evidence>
<dbReference type="InterPro" id="IPR005946">
    <property type="entry name" value="Rib-P_diPkinase"/>
</dbReference>
<dbReference type="Gene3D" id="3.40.50.2020">
    <property type="match status" value="2"/>
</dbReference>
<dbReference type="EMBL" id="MFJE01000013">
    <property type="protein sequence ID" value="OGG14605.1"/>
    <property type="molecule type" value="Genomic_DNA"/>
</dbReference>
<keyword evidence="8" id="KW-0460">Magnesium</keyword>
<reference evidence="11 12" key="1">
    <citation type="journal article" date="2016" name="Nat. Commun.">
        <title>Thousands of microbial genomes shed light on interconnected biogeochemical processes in an aquifer system.</title>
        <authorList>
            <person name="Anantharaman K."/>
            <person name="Brown C.T."/>
            <person name="Hug L.A."/>
            <person name="Sharon I."/>
            <person name="Castelle C.J."/>
            <person name="Probst A.J."/>
            <person name="Thomas B.C."/>
            <person name="Singh A."/>
            <person name="Wilkins M.J."/>
            <person name="Karaoz U."/>
            <person name="Brodie E.L."/>
            <person name="Williams K.H."/>
            <person name="Hubbard S.S."/>
            <person name="Banfield J.F."/>
        </authorList>
    </citation>
    <scope>NUCLEOTIDE SEQUENCE [LARGE SCALE GENOMIC DNA]</scope>
</reference>
<evidence type="ECO:0000256" key="9">
    <source>
        <dbReference type="ARBA" id="ARBA00049535"/>
    </source>
</evidence>
<sequence>MKSVIFAGTSNPPLFEEISKILDIPIGKLEITRFADSECRVRILEDVEEQNIFIFQTLANPVDENLMEFLLLADAIKRGDPRKITAVLPYHGYARQDRIHRPGESLSAHVVAKLIESVHIDRLVTVELHNEAIMGFFEIPVVHVSGFTPFKELVNKIEGDKVVVTPDAGALKRSQKFAEMIESPLALIEKKRDLDKPHKILSMRVVGDIKDKTAIIFDDVIVTGGTLVNAAYLLKEKGAKQVIACATHADFVGGASKILQDSPIDKIWVTDTILIADDKKFAKLTVVPIASLISSEMKKMIK</sequence>
<dbReference type="GO" id="GO:0006015">
    <property type="term" value="P:5-phosphoribose 1-diphosphate biosynthetic process"/>
    <property type="evidence" value="ECO:0007669"/>
    <property type="project" value="TreeGrafter"/>
</dbReference>
<evidence type="ECO:0000256" key="8">
    <source>
        <dbReference type="ARBA" id="ARBA00022842"/>
    </source>
</evidence>
<dbReference type="PANTHER" id="PTHR10210:SF32">
    <property type="entry name" value="RIBOSE-PHOSPHATE PYROPHOSPHOKINASE 2"/>
    <property type="match status" value="1"/>
</dbReference>
<dbReference type="GO" id="GO:0006164">
    <property type="term" value="P:purine nucleotide biosynthetic process"/>
    <property type="evidence" value="ECO:0007669"/>
    <property type="project" value="TreeGrafter"/>
</dbReference>
<dbReference type="GO" id="GO:0002189">
    <property type="term" value="C:ribose phosphate diphosphokinase complex"/>
    <property type="evidence" value="ECO:0007669"/>
    <property type="project" value="TreeGrafter"/>
</dbReference>
<dbReference type="SUPFAM" id="SSF53271">
    <property type="entry name" value="PRTase-like"/>
    <property type="match status" value="2"/>
</dbReference>
<dbReference type="NCBIfam" id="NF002320">
    <property type="entry name" value="PRK01259.1"/>
    <property type="match status" value="1"/>
</dbReference>
<dbReference type="GO" id="GO:0005737">
    <property type="term" value="C:cytoplasm"/>
    <property type="evidence" value="ECO:0007669"/>
    <property type="project" value="TreeGrafter"/>
</dbReference>
<keyword evidence="3" id="KW-0479">Metal-binding</keyword>
<dbReference type="GO" id="GO:0005524">
    <property type="term" value="F:ATP binding"/>
    <property type="evidence" value="ECO:0007669"/>
    <property type="project" value="UniProtKB-KW"/>
</dbReference>
<keyword evidence="7" id="KW-0067">ATP-binding</keyword>
<evidence type="ECO:0000256" key="1">
    <source>
        <dbReference type="ARBA" id="ARBA00013247"/>
    </source>
</evidence>
<dbReference type="AlphaFoldDB" id="A0A1F5ZQJ2"/>
<dbReference type="NCBIfam" id="TIGR01251">
    <property type="entry name" value="ribP_PPkin"/>
    <property type="match status" value="1"/>
</dbReference>
<dbReference type="GO" id="GO:0004749">
    <property type="term" value="F:ribose phosphate diphosphokinase activity"/>
    <property type="evidence" value="ECO:0007669"/>
    <property type="project" value="UniProtKB-EC"/>
</dbReference>
<dbReference type="SMART" id="SM01400">
    <property type="entry name" value="Pribosyltran_N"/>
    <property type="match status" value="1"/>
</dbReference>
<dbReference type="InterPro" id="IPR000836">
    <property type="entry name" value="PRTase_dom"/>
</dbReference>
<organism evidence="11 12">
    <name type="scientific">Candidatus Gottesmanbacteria bacterium RIFCSPHIGHO2_01_FULL_39_10</name>
    <dbReference type="NCBI Taxonomy" id="1798375"/>
    <lineage>
        <taxon>Bacteria</taxon>
        <taxon>Candidatus Gottesmaniibacteriota</taxon>
    </lineage>
</organism>
<keyword evidence="4" id="KW-0545">Nucleotide biosynthesis</keyword>